<evidence type="ECO:0000256" key="11">
    <source>
        <dbReference type="ARBA" id="ARBA00037847"/>
    </source>
</evidence>
<keyword evidence="6 14" id="KW-1133">Transmembrane helix</keyword>
<dbReference type="GO" id="GO:0046961">
    <property type="term" value="F:proton-transporting ATPase activity, rotational mechanism"/>
    <property type="evidence" value="ECO:0007669"/>
    <property type="project" value="TreeGrafter"/>
</dbReference>
<evidence type="ECO:0000256" key="3">
    <source>
        <dbReference type="ARBA" id="ARBA00022547"/>
    </source>
</evidence>
<keyword evidence="2 12" id="KW-0813">Transport</keyword>
<dbReference type="GO" id="GO:0045259">
    <property type="term" value="C:proton-transporting ATP synthase complex"/>
    <property type="evidence" value="ECO:0007669"/>
    <property type="project" value="UniProtKB-KW"/>
</dbReference>
<proteinExistence type="inferred from homology"/>
<evidence type="ECO:0000256" key="13">
    <source>
        <dbReference type="SAM" id="Coils"/>
    </source>
</evidence>
<comment type="caution">
    <text evidence="15">The sequence shown here is derived from an EMBL/GenBank/DDBJ whole genome shotgun (WGS) entry which is preliminary data.</text>
</comment>
<keyword evidence="4 12" id="KW-0812">Transmembrane</keyword>
<dbReference type="Pfam" id="PF00430">
    <property type="entry name" value="ATP-synt_B"/>
    <property type="match status" value="1"/>
</dbReference>
<evidence type="ECO:0000313" key="16">
    <source>
        <dbReference type="Proteomes" id="UP000263377"/>
    </source>
</evidence>
<feature type="transmembrane region" description="Helical" evidence="14">
    <location>
        <begin position="27"/>
        <end position="48"/>
    </location>
</feature>
<evidence type="ECO:0000256" key="5">
    <source>
        <dbReference type="ARBA" id="ARBA00022781"/>
    </source>
</evidence>
<evidence type="ECO:0000256" key="10">
    <source>
        <dbReference type="ARBA" id="ARBA00025198"/>
    </source>
</evidence>
<dbReference type="InterPro" id="IPR002146">
    <property type="entry name" value="ATP_synth_b/b'su_bac/chlpt"/>
</dbReference>
<keyword evidence="3 12" id="KW-0138">CF(0)</keyword>
<feature type="coiled-coil region" evidence="13">
    <location>
        <begin position="59"/>
        <end position="93"/>
    </location>
</feature>
<protein>
    <submittedName>
        <fullName evidence="15">F0F1 ATP synthase subunit B</fullName>
    </submittedName>
</protein>
<dbReference type="GO" id="GO:0012505">
    <property type="term" value="C:endomembrane system"/>
    <property type="evidence" value="ECO:0007669"/>
    <property type="project" value="UniProtKB-SubCell"/>
</dbReference>
<dbReference type="PANTHER" id="PTHR33445:SF1">
    <property type="entry name" value="ATP SYNTHASE SUBUNIT B"/>
    <property type="match status" value="1"/>
</dbReference>
<evidence type="ECO:0000256" key="2">
    <source>
        <dbReference type="ARBA" id="ARBA00022448"/>
    </source>
</evidence>
<comment type="function">
    <text evidence="10">F(1)F(0) ATP synthase produces ATP from ADP in the presence of a proton or sodium gradient. F-type ATPases consist of two structural domains, F(1) containing the extramembraneous catalytic core and F(0) containing the membrane proton channel, linked together by a central stalk and a peripheral stalk. During catalysis, ATP synthesis in the catalytic domain of F(1) is coupled via a rotary mechanism of the central stalk subunits to proton translocation.</text>
</comment>
<evidence type="ECO:0000313" key="15">
    <source>
        <dbReference type="EMBL" id="RGD59304.1"/>
    </source>
</evidence>
<dbReference type="GO" id="GO:0015986">
    <property type="term" value="P:proton motive force-driven ATP synthesis"/>
    <property type="evidence" value="ECO:0007669"/>
    <property type="project" value="InterPro"/>
</dbReference>
<evidence type="ECO:0000256" key="14">
    <source>
        <dbReference type="SAM" id="Phobius"/>
    </source>
</evidence>
<keyword evidence="5 12" id="KW-0375">Hydrogen ion transport</keyword>
<organism evidence="15 16">
    <name type="scientific">Kitasatospora xanthocidica</name>
    <dbReference type="NCBI Taxonomy" id="83382"/>
    <lineage>
        <taxon>Bacteria</taxon>
        <taxon>Bacillati</taxon>
        <taxon>Actinomycetota</taxon>
        <taxon>Actinomycetes</taxon>
        <taxon>Kitasatosporales</taxon>
        <taxon>Streptomycetaceae</taxon>
        <taxon>Kitasatospora</taxon>
    </lineage>
</organism>
<dbReference type="PANTHER" id="PTHR33445">
    <property type="entry name" value="ATP SYNTHASE SUBUNIT B', CHLOROPLASTIC"/>
    <property type="match status" value="1"/>
</dbReference>
<keyword evidence="9" id="KW-0066">ATP synthesis</keyword>
<dbReference type="CDD" id="cd06503">
    <property type="entry name" value="ATP-synt_Fo_b"/>
    <property type="match status" value="1"/>
</dbReference>
<evidence type="ECO:0000256" key="6">
    <source>
        <dbReference type="ARBA" id="ARBA00022989"/>
    </source>
</evidence>
<evidence type="ECO:0000256" key="1">
    <source>
        <dbReference type="ARBA" id="ARBA00005513"/>
    </source>
</evidence>
<name>A0A372ZV03_9ACTN</name>
<accession>A0A372ZV03</accession>
<dbReference type="InterPro" id="IPR050059">
    <property type="entry name" value="ATP_synthase_B_chain"/>
</dbReference>
<keyword evidence="16" id="KW-1185">Reference proteome</keyword>
<comment type="subcellular location">
    <subcellularLocation>
        <location evidence="11">Endomembrane system</location>
        <topology evidence="11">Single-pass membrane protein</topology>
    </subcellularLocation>
</comment>
<evidence type="ECO:0000256" key="4">
    <source>
        <dbReference type="ARBA" id="ARBA00022692"/>
    </source>
</evidence>
<keyword evidence="13" id="KW-0175">Coiled coil</keyword>
<evidence type="ECO:0000256" key="9">
    <source>
        <dbReference type="ARBA" id="ARBA00023310"/>
    </source>
</evidence>
<comment type="similarity">
    <text evidence="1 12">Belongs to the ATPase B chain family.</text>
</comment>
<reference evidence="15 16" key="1">
    <citation type="submission" date="2018-08" db="EMBL/GenBank/DDBJ databases">
        <title>Diversity &amp; Physiological Properties of Lignin-Decomposing Actinobacteria from Soil.</title>
        <authorList>
            <person name="Roh S.G."/>
            <person name="Kim S.B."/>
        </authorList>
    </citation>
    <scope>NUCLEOTIDE SEQUENCE [LARGE SCALE GENOMIC DNA]</scope>
    <source>
        <strain evidence="15 16">MMS17-GH009</strain>
    </source>
</reference>
<evidence type="ECO:0000256" key="8">
    <source>
        <dbReference type="ARBA" id="ARBA00023136"/>
    </source>
</evidence>
<dbReference type="EMBL" id="QVIG01000001">
    <property type="protein sequence ID" value="RGD59304.1"/>
    <property type="molecule type" value="Genomic_DNA"/>
</dbReference>
<keyword evidence="7 12" id="KW-0406">Ion transport</keyword>
<keyword evidence="8 14" id="KW-0472">Membrane</keyword>
<gene>
    <name evidence="15" type="ORF">DR950_17280</name>
</gene>
<dbReference type="Proteomes" id="UP000263377">
    <property type="component" value="Unassembled WGS sequence"/>
</dbReference>
<evidence type="ECO:0000256" key="7">
    <source>
        <dbReference type="ARBA" id="ARBA00023065"/>
    </source>
</evidence>
<evidence type="ECO:0000256" key="12">
    <source>
        <dbReference type="RuleBase" id="RU003848"/>
    </source>
</evidence>
<sequence length="179" mass="19656">MLKTDGTSHPGEACVNLELGPLKPEPAPLLLGLALLFLLMWALGRRLLPRIERVQSERWEATEGRAERAEALLAEAEATREARLLELAEARHEAARIREEYAERGAAAMVAARAEGIRARDELLTTGRARIAADRAEAARVLRQDVGELAVALAGRVIGEPVHAVAARRRTVERFFEAN</sequence>
<dbReference type="AlphaFoldDB" id="A0A372ZV03"/>